<dbReference type="Gene3D" id="2.30.29.30">
    <property type="entry name" value="Pleckstrin-homology domain (PH domain)/Phosphotyrosine-binding domain (PTB)"/>
    <property type="match status" value="1"/>
</dbReference>
<dbReference type="GO" id="GO:0006897">
    <property type="term" value="P:endocytosis"/>
    <property type="evidence" value="ECO:0007669"/>
    <property type="project" value="UniProtKB-KW"/>
</dbReference>
<feature type="domain" description="NECAP PHear" evidence="6">
    <location>
        <begin position="4"/>
        <end position="158"/>
    </location>
</feature>
<sequence length="223" mass="24393">MEDYESVLLVKNEVFIYKIPPLTTNKGYKASDWKLDQPEWTGRLKLTAKGLDCVLKLEDKNTGELFAKCPVDKYPGVAVEAVTDSSRYFVIRLQDDDGRNAFIGMGFADRSDSFDLNVALQDHFKWVEKSQDTSMTEENKGPSQFLGFKDGETIKINVNIGKKGGSSRPRTERSAASSGGILLPPPPGGVKLTTNTASARATPSQPVQAKSAAPSAGDNWIQF</sequence>
<evidence type="ECO:0000256" key="4">
    <source>
        <dbReference type="ARBA" id="ARBA00022927"/>
    </source>
</evidence>
<dbReference type="PANTHER" id="PTHR12847:SF9">
    <property type="entry name" value="NECAP-LIKE PROTEIN CG9132"/>
    <property type="match status" value="1"/>
</dbReference>
<dbReference type="SUPFAM" id="SSF50729">
    <property type="entry name" value="PH domain-like"/>
    <property type="match status" value="1"/>
</dbReference>
<proteinExistence type="inferred from homology"/>
<dbReference type="InterPro" id="IPR011993">
    <property type="entry name" value="PH-like_dom_sf"/>
</dbReference>
<dbReference type="AlphaFoldDB" id="A0AAJ6QPM3"/>
<comment type="similarity">
    <text evidence="1">Belongs to the NECAP family.</text>
</comment>
<keyword evidence="7" id="KW-1185">Reference proteome</keyword>
<dbReference type="Proteomes" id="UP000694867">
    <property type="component" value="Unplaced"/>
</dbReference>
<dbReference type="RefSeq" id="XP_003739729.1">
    <property type="nucleotide sequence ID" value="XM_003739681.2"/>
</dbReference>
<keyword evidence="3" id="KW-0254">Endocytosis</keyword>
<dbReference type="GO" id="GO:0030125">
    <property type="term" value="C:clathrin vesicle coat"/>
    <property type="evidence" value="ECO:0007669"/>
    <property type="project" value="TreeGrafter"/>
</dbReference>
<keyword evidence="2" id="KW-0813">Transport</keyword>
<feature type="compositionally biased region" description="Polar residues" evidence="5">
    <location>
        <begin position="192"/>
        <end position="208"/>
    </location>
</feature>
<name>A0AAJ6QPM3_9ACAR</name>
<evidence type="ECO:0000256" key="3">
    <source>
        <dbReference type="ARBA" id="ARBA00022583"/>
    </source>
</evidence>
<protein>
    <submittedName>
        <fullName evidence="8 9">NECAP-like protein CG9132</fullName>
    </submittedName>
</protein>
<evidence type="ECO:0000256" key="1">
    <source>
        <dbReference type="ARBA" id="ARBA00007736"/>
    </source>
</evidence>
<dbReference type="KEGG" id="goe:100903779"/>
<reference evidence="8 9" key="1">
    <citation type="submission" date="2025-04" db="UniProtKB">
        <authorList>
            <consortium name="RefSeq"/>
        </authorList>
    </citation>
    <scope>IDENTIFICATION</scope>
</reference>
<keyword evidence="4" id="KW-0653">Protein transport</keyword>
<evidence type="ECO:0000313" key="9">
    <source>
        <dbReference type="RefSeq" id="XP_003739730.1"/>
    </source>
</evidence>
<dbReference type="GeneID" id="100903779"/>
<dbReference type="Pfam" id="PF07933">
    <property type="entry name" value="DUF1681"/>
    <property type="match status" value="1"/>
</dbReference>
<dbReference type="FunFam" id="2.30.29.30:FF:000064">
    <property type="entry name" value="Adaptin ear-binding coat-associated protein 1"/>
    <property type="match status" value="1"/>
</dbReference>
<accession>A0AAJ6QPM3</accession>
<evidence type="ECO:0000256" key="5">
    <source>
        <dbReference type="SAM" id="MobiDB-lite"/>
    </source>
</evidence>
<evidence type="ECO:0000313" key="8">
    <source>
        <dbReference type="RefSeq" id="XP_003739729.1"/>
    </source>
</evidence>
<dbReference type="InterPro" id="IPR012466">
    <property type="entry name" value="NECAP_PHear"/>
</dbReference>
<dbReference type="PANTHER" id="PTHR12847">
    <property type="entry name" value="ATP-BINDING CASSETTE ABC TRANSPORTER-RELATED"/>
    <property type="match status" value="1"/>
</dbReference>
<dbReference type="CDD" id="cd13228">
    <property type="entry name" value="PHear_NECAP"/>
    <property type="match status" value="1"/>
</dbReference>
<organism evidence="7 8">
    <name type="scientific">Galendromus occidentalis</name>
    <name type="common">western predatory mite</name>
    <dbReference type="NCBI Taxonomy" id="34638"/>
    <lineage>
        <taxon>Eukaryota</taxon>
        <taxon>Metazoa</taxon>
        <taxon>Ecdysozoa</taxon>
        <taxon>Arthropoda</taxon>
        <taxon>Chelicerata</taxon>
        <taxon>Arachnida</taxon>
        <taxon>Acari</taxon>
        <taxon>Parasitiformes</taxon>
        <taxon>Mesostigmata</taxon>
        <taxon>Gamasina</taxon>
        <taxon>Phytoseioidea</taxon>
        <taxon>Phytoseiidae</taxon>
        <taxon>Typhlodrominae</taxon>
        <taxon>Galendromus</taxon>
    </lineage>
</organism>
<evidence type="ECO:0000313" key="7">
    <source>
        <dbReference type="Proteomes" id="UP000694867"/>
    </source>
</evidence>
<evidence type="ECO:0000259" key="6">
    <source>
        <dbReference type="Pfam" id="PF07933"/>
    </source>
</evidence>
<dbReference type="GO" id="GO:0015031">
    <property type="term" value="P:protein transport"/>
    <property type="evidence" value="ECO:0007669"/>
    <property type="project" value="UniProtKB-KW"/>
</dbReference>
<gene>
    <name evidence="8 9" type="primary">LOC100903779</name>
</gene>
<dbReference type="RefSeq" id="XP_003739730.1">
    <property type="nucleotide sequence ID" value="XM_003739682.2"/>
</dbReference>
<evidence type="ECO:0000256" key="2">
    <source>
        <dbReference type="ARBA" id="ARBA00022448"/>
    </source>
</evidence>
<feature type="region of interest" description="Disordered" evidence="5">
    <location>
        <begin position="159"/>
        <end position="223"/>
    </location>
</feature>